<evidence type="ECO:0000313" key="3">
    <source>
        <dbReference type="Proteomes" id="UP000001188"/>
    </source>
</evidence>
<dbReference type="AlphaFoldDB" id="A0A1X7QEY5"/>
<feature type="chain" id="PRO_5010864791" evidence="1">
    <location>
        <begin position="18"/>
        <end position="36"/>
    </location>
</feature>
<dbReference type="Proteomes" id="UP000001188">
    <property type="component" value="Chromosome"/>
</dbReference>
<reference evidence="2 3" key="1">
    <citation type="journal article" date="2008" name="J. Biotechnol.">
        <title>The genome of Xanthomonas campestris pv. campestris B100 and its use for the reconstruction of metabolic pathways involved in xanthan biosynthesis.</title>
        <authorList>
            <person name="Vorholter F.J."/>
            <person name="Schneiker S."/>
            <person name="Goesmann A."/>
            <person name="Krause L."/>
            <person name="Bekel T."/>
            <person name="Kaiser O."/>
            <person name="Linke B."/>
            <person name="Patschkowski T."/>
            <person name="Ruckert C."/>
            <person name="Schmid J."/>
            <person name="Sidhu V.K."/>
            <person name="Sieber V."/>
            <person name="Tauch A."/>
            <person name="Watt S.A."/>
            <person name="Weisshaar B."/>
            <person name="Becker A."/>
            <person name="Niehaus K."/>
            <person name="Puhler A."/>
        </authorList>
    </citation>
    <scope>NUCLEOTIDE SEQUENCE [LARGE SCALE GENOMIC DNA]</scope>
    <source>
        <strain evidence="2 3">B100</strain>
    </source>
</reference>
<dbReference type="EMBL" id="AM920689">
    <property type="protein sequence ID" value="SMH63150.1"/>
    <property type="molecule type" value="Genomic_DNA"/>
</dbReference>
<feature type="signal peptide" evidence="1">
    <location>
        <begin position="1"/>
        <end position="17"/>
    </location>
</feature>
<gene>
    <name evidence="2" type="ORF">XCCB100_4489</name>
</gene>
<accession>A0A1X7QEY5</accession>
<proteinExistence type="predicted"/>
<evidence type="ECO:0000256" key="1">
    <source>
        <dbReference type="SAM" id="SignalP"/>
    </source>
</evidence>
<evidence type="ECO:0000313" key="2">
    <source>
        <dbReference type="EMBL" id="SMH63150.1"/>
    </source>
</evidence>
<sequence length="36" mass="3448">MSSACLSATPCCFTVYGAASLAAAGAVTPPTLEITA</sequence>
<name>A0A1X7QEY5_XANCB</name>
<protein>
    <submittedName>
        <fullName evidence="2">Uncharacterized protein</fullName>
    </submittedName>
</protein>
<organism evidence="2 3">
    <name type="scientific">Xanthomonas campestris pv. campestris (strain B100)</name>
    <dbReference type="NCBI Taxonomy" id="509169"/>
    <lineage>
        <taxon>Bacteria</taxon>
        <taxon>Pseudomonadati</taxon>
        <taxon>Pseudomonadota</taxon>
        <taxon>Gammaproteobacteria</taxon>
        <taxon>Lysobacterales</taxon>
        <taxon>Lysobacteraceae</taxon>
        <taxon>Xanthomonas</taxon>
    </lineage>
</organism>
<keyword evidence="1" id="KW-0732">Signal</keyword>